<dbReference type="InParanoid" id="A0A5J5EWW0"/>
<feature type="compositionally biased region" description="Polar residues" evidence="1">
    <location>
        <begin position="81"/>
        <end position="90"/>
    </location>
</feature>
<organism evidence="2 3">
    <name type="scientific">Sphaerosporella brunnea</name>
    <dbReference type="NCBI Taxonomy" id="1250544"/>
    <lineage>
        <taxon>Eukaryota</taxon>
        <taxon>Fungi</taxon>
        <taxon>Dikarya</taxon>
        <taxon>Ascomycota</taxon>
        <taxon>Pezizomycotina</taxon>
        <taxon>Pezizomycetes</taxon>
        <taxon>Pezizales</taxon>
        <taxon>Pyronemataceae</taxon>
        <taxon>Sphaerosporella</taxon>
    </lineage>
</organism>
<name>A0A5J5EWW0_9PEZI</name>
<dbReference type="Proteomes" id="UP000326924">
    <property type="component" value="Unassembled WGS sequence"/>
</dbReference>
<sequence>MANIVTPFNTETSSTESTEFVKHLQNQIGDELVISEYPAAYESNNAKLRYLKAQSKGTRTGTTASPLRRPSKNAAADNTPKGAQQVNPDSVPQLREASNWHTMIAHIKAGQIAIYDPDYVPKTPDSQLSALANIKTIMAFVKELKG</sequence>
<dbReference type="AlphaFoldDB" id="A0A5J5EWW0"/>
<comment type="caution">
    <text evidence="2">The sequence shown here is derived from an EMBL/GenBank/DDBJ whole genome shotgun (WGS) entry which is preliminary data.</text>
</comment>
<feature type="compositionally biased region" description="Polar residues" evidence="1">
    <location>
        <begin position="55"/>
        <end position="65"/>
    </location>
</feature>
<evidence type="ECO:0000313" key="3">
    <source>
        <dbReference type="Proteomes" id="UP000326924"/>
    </source>
</evidence>
<evidence type="ECO:0000313" key="2">
    <source>
        <dbReference type="EMBL" id="KAA8906403.1"/>
    </source>
</evidence>
<feature type="region of interest" description="Disordered" evidence="1">
    <location>
        <begin position="53"/>
        <end position="90"/>
    </location>
</feature>
<keyword evidence="3" id="KW-1185">Reference proteome</keyword>
<protein>
    <submittedName>
        <fullName evidence="2">Uncharacterized protein</fullName>
    </submittedName>
</protein>
<dbReference type="EMBL" id="VXIS01000089">
    <property type="protein sequence ID" value="KAA8906403.1"/>
    <property type="molecule type" value="Genomic_DNA"/>
</dbReference>
<evidence type="ECO:0000256" key="1">
    <source>
        <dbReference type="SAM" id="MobiDB-lite"/>
    </source>
</evidence>
<proteinExistence type="predicted"/>
<gene>
    <name evidence="2" type="ORF">FN846DRAFT_1021495</name>
</gene>
<reference evidence="2 3" key="1">
    <citation type="submission" date="2019-09" db="EMBL/GenBank/DDBJ databases">
        <title>Draft genome of the ectomycorrhizal ascomycete Sphaerosporella brunnea.</title>
        <authorList>
            <consortium name="DOE Joint Genome Institute"/>
            <person name="Benucci G.M."/>
            <person name="Marozzi G."/>
            <person name="Antonielli L."/>
            <person name="Sanchez S."/>
            <person name="Marco P."/>
            <person name="Wang X."/>
            <person name="Falini L.B."/>
            <person name="Barry K."/>
            <person name="Haridas S."/>
            <person name="Lipzen A."/>
            <person name="Labutti K."/>
            <person name="Grigoriev I.V."/>
            <person name="Murat C."/>
            <person name="Martin F."/>
            <person name="Albertini E."/>
            <person name="Donnini D."/>
            <person name="Bonito G."/>
        </authorList>
    </citation>
    <scope>NUCLEOTIDE SEQUENCE [LARGE SCALE GENOMIC DNA]</scope>
    <source>
        <strain evidence="2 3">Sb_GMNB300</strain>
    </source>
</reference>
<accession>A0A5J5EWW0</accession>